<name>A0A8R1HJX6_CAEJA</name>
<dbReference type="AlphaFoldDB" id="A0A8R1HJX6"/>
<keyword evidence="2" id="KW-1185">Reference proteome</keyword>
<evidence type="ECO:0000313" key="2">
    <source>
        <dbReference type="Proteomes" id="UP000005237"/>
    </source>
</evidence>
<reference evidence="1" key="2">
    <citation type="submission" date="2022-06" db="UniProtKB">
        <authorList>
            <consortium name="EnsemblMetazoa"/>
        </authorList>
    </citation>
    <scope>IDENTIFICATION</scope>
    <source>
        <strain evidence="1">DF5081</strain>
    </source>
</reference>
<organism evidence="1 2">
    <name type="scientific">Caenorhabditis japonica</name>
    <dbReference type="NCBI Taxonomy" id="281687"/>
    <lineage>
        <taxon>Eukaryota</taxon>
        <taxon>Metazoa</taxon>
        <taxon>Ecdysozoa</taxon>
        <taxon>Nematoda</taxon>
        <taxon>Chromadorea</taxon>
        <taxon>Rhabditida</taxon>
        <taxon>Rhabditina</taxon>
        <taxon>Rhabditomorpha</taxon>
        <taxon>Rhabditoidea</taxon>
        <taxon>Rhabditidae</taxon>
        <taxon>Peloderinae</taxon>
        <taxon>Caenorhabditis</taxon>
    </lineage>
</organism>
<evidence type="ECO:0000313" key="1">
    <source>
        <dbReference type="EnsemblMetazoa" id="CJA03805b.1"/>
    </source>
</evidence>
<dbReference type="EnsemblMetazoa" id="CJA03805b.1">
    <property type="protein sequence ID" value="CJA03805b.1"/>
    <property type="gene ID" value="WBGene00123009"/>
</dbReference>
<dbReference type="Proteomes" id="UP000005237">
    <property type="component" value="Unassembled WGS sequence"/>
</dbReference>
<protein>
    <submittedName>
        <fullName evidence="1">Uncharacterized protein</fullName>
    </submittedName>
</protein>
<reference evidence="2" key="1">
    <citation type="submission" date="2010-08" db="EMBL/GenBank/DDBJ databases">
        <authorList>
            <consortium name="Caenorhabditis japonica Sequencing Consortium"/>
            <person name="Wilson R.K."/>
        </authorList>
    </citation>
    <scope>NUCLEOTIDE SEQUENCE [LARGE SCALE GENOMIC DNA]</scope>
    <source>
        <strain evidence="2">DF5081</strain>
    </source>
</reference>
<sequence>METYILMQEISSHYKFGKVSRNCYPHTTLSKQGWPVYHYRTPPLGCVKVLKEKFGIELDNRVWNFTKEEDRKIHENWATFAKKHKLKKNHILDFVGYENDGTFSKKTPKNQPRLFWPFICNGLPTRSARTVLHRICYIFDEFYNENDEYDFLELDKLRKTGKSVQEISETLRIPIFYVSSPRSFPIPKIRVYKPKKPQHSSPTISADEQPKRKISIFTKSDCFLILKCLYESVTDEFGGYNLKSFDWDEFRIRCQEASIDEPPKCTLALNKYKSQYFTAQTNIFVHLEPEPSLTNKLTFIYEALVRYTCQNLKRRDEHRLQMRLPTLFTVIYEAYTSENSDWELPAKLEKYQEMVDVLKVENRVEMVKEQRKRARDSESPRFAIRTKKLKVEERNERRGLRAVRFEENDTLEISSIHGETSSIVSTHAEEDITHLDVTTDASTSLRLDETILARGGGTTSHPEEVQSIRVEETKSAFDSLLLPKIDEEAKKMAEKREKKPFELNDSLDLWSQLVSNS</sequence>
<proteinExistence type="predicted"/>
<accession>A0A8R1HJX6</accession>